<name>A0AAE0K804_9PEZI</name>
<feature type="region of interest" description="Disordered" evidence="1">
    <location>
        <begin position="523"/>
        <end position="548"/>
    </location>
</feature>
<feature type="transmembrane region" description="Helical" evidence="2">
    <location>
        <begin position="371"/>
        <end position="398"/>
    </location>
</feature>
<gene>
    <name evidence="3" type="ORF">B0T24DRAFT_531380</name>
</gene>
<feature type="transmembrane region" description="Helical" evidence="2">
    <location>
        <begin position="117"/>
        <end position="137"/>
    </location>
</feature>
<accession>A0AAE0K804</accession>
<dbReference type="EMBL" id="JAULSN010000005">
    <property type="protein sequence ID" value="KAK3371814.1"/>
    <property type="molecule type" value="Genomic_DNA"/>
</dbReference>
<evidence type="ECO:0000256" key="2">
    <source>
        <dbReference type="SAM" id="Phobius"/>
    </source>
</evidence>
<evidence type="ECO:0000313" key="3">
    <source>
        <dbReference type="EMBL" id="KAK3371814.1"/>
    </source>
</evidence>
<protein>
    <submittedName>
        <fullName evidence="3">Uncharacterized protein</fullName>
    </submittedName>
</protein>
<feature type="transmembrane region" description="Helical" evidence="2">
    <location>
        <begin position="251"/>
        <end position="273"/>
    </location>
</feature>
<feature type="transmembrane region" description="Helical" evidence="2">
    <location>
        <begin position="17"/>
        <end position="38"/>
    </location>
</feature>
<feature type="transmembrane region" description="Helical" evidence="2">
    <location>
        <begin position="418"/>
        <end position="438"/>
    </location>
</feature>
<reference evidence="3" key="2">
    <citation type="submission" date="2023-06" db="EMBL/GenBank/DDBJ databases">
        <authorList>
            <consortium name="Lawrence Berkeley National Laboratory"/>
            <person name="Haridas S."/>
            <person name="Hensen N."/>
            <person name="Bonometti L."/>
            <person name="Westerberg I."/>
            <person name="Brannstrom I.O."/>
            <person name="Guillou S."/>
            <person name="Cros-Aarteil S."/>
            <person name="Calhoun S."/>
            <person name="Kuo A."/>
            <person name="Mondo S."/>
            <person name="Pangilinan J."/>
            <person name="Riley R."/>
            <person name="Labutti K."/>
            <person name="Andreopoulos B."/>
            <person name="Lipzen A."/>
            <person name="Chen C."/>
            <person name="Yanf M."/>
            <person name="Daum C."/>
            <person name="Ng V."/>
            <person name="Clum A."/>
            <person name="Steindorff A."/>
            <person name="Ohm R."/>
            <person name="Martin F."/>
            <person name="Silar P."/>
            <person name="Natvig D."/>
            <person name="Lalanne C."/>
            <person name="Gautier V."/>
            <person name="Ament-Velasquez S.L."/>
            <person name="Kruys A."/>
            <person name="Hutchinson M.I."/>
            <person name="Powell A.J."/>
            <person name="Barry K."/>
            <person name="Miller A.N."/>
            <person name="Grigoriev I.V."/>
            <person name="Debuchy R."/>
            <person name="Gladieux P."/>
            <person name="Thoren M.H."/>
            <person name="Johannesson H."/>
        </authorList>
    </citation>
    <scope>NUCLEOTIDE SEQUENCE</scope>
    <source>
        <strain evidence="3">CBS 958.72</strain>
    </source>
</reference>
<keyword evidence="4" id="KW-1185">Reference proteome</keyword>
<dbReference type="Proteomes" id="UP001287356">
    <property type="component" value="Unassembled WGS sequence"/>
</dbReference>
<keyword evidence="2" id="KW-0472">Membrane</keyword>
<evidence type="ECO:0000313" key="4">
    <source>
        <dbReference type="Proteomes" id="UP001287356"/>
    </source>
</evidence>
<dbReference type="AlphaFoldDB" id="A0AAE0K804"/>
<reference evidence="3" key="1">
    <citation type="journal article" date="2023" name="Mol. Phylogenet. Evol.">
        <title>Genome-scale phylogeny and comparative genomics of the fungal order Sordariales.</title>
        <authorList>
            <person name="Hensen N."/>
            <person name="Bonometti L."/>
            <person name="Westerberg I."/>
            <person name="Brannstrom I.O."/>
            <person name="Guillou S."/>
            <person name="Cros-Aarteil S."/>
            <person name="Calhoun S."/>
            <person name="Haridas S."/>
            <person name="Kuo A."/>
            <person name="Mondo S."/>
            <person name="Pangilinan J."/>
            <person name="Riley R."/>
            <person name="LaButti K."/>
            <person name="Andreopoulos B."/>
            <person name="Lipzen A."/>
            <person name="Chen C."/>
            <person name="Yan M."/>
            <person name="Daum C."/>
            <person name="Ng V."/>
            <person name="Clum A."/>
            <person name="Steindorff A."/>
            <person name="Ohm R.A."/>
            <person name="Martin F."/>
            <person name="Silar P."/>
            <person name="Natvig D.O."/>
            <person name="Lalanne C."/>
            <person name="Gautier V."/>
            <person name="Ament-Velasquez S.L."/>
            <person name="Kruys A."/>
            <person name="Hutchinson M.I."/>
            <person name="Powell A.J."/>
            <person name="Barry K."/>
            <person name="Miller A.N."/>
            <person name="Grigoriev I.V."/>
            <person name="Debuchy R."/>
            <person name="Gladieux P."/>
            <person name="Hiltunen Thoren M."/>
            <person name="Johannesson H."/>
        </authorList>
    </citation>
    <scope>NUCLEOTIDE SEQUENCE</scope>
    <source>
        <strain evidence="3">CBS 958.72</strain>
    </source>
</reference>
<comment type="caution">
    <text evidence="3">The sequence shown here is derived from an EMBL/GenBank/DDBJ whole genome shotgun (WGS) entry which is preliminary data.</text>
</comment>
<proteinExistence type="predicted"/>
<feature type="transmembrane region" description="Helical" evidence="2">
    <location>
        <begin position="328"/>
        <end position="350"/>
    </location>
</feature>
<keyword evidence="2" id="KW-0812">Transmembrane</keyword>
<evidence type="ECO:0000256" key="1">
    <source>
        <dbReference type="SAM" id="MobiDB-lite"/>
    </source>
</evidence>
<sequence length="601" mass="66214">MAASNYHDSHVTKRWCLAGLVISWLIAIAASLAGAILLKQEIQNGRATQILIWDTWREVLPLGLNVLVTLLNDSMGYIHTCTLRWSLQREGKLEFNSNLRLFTASKFSRPNGRLANAVYLPGIVLAYGSTSLIFLTLNPDLADLLKHNYDFTDAFGFHINAIALLAFGVGLLLQAIVTTWALAKTDVLTWSSNPLDVTRACVDDGHDGHRVQPRSGRCMMSVHLAQEDARSLKPLAKQENMFKADRRVRRILYLLGCLPLVSVIWGGALLVYIREGFPKTVLGQSWSFLPSFQGITDSDCSAFRCSTGTSVVNLDLGADNGPAGMVPAVLLITGVQSVVTISLHCAELTVNMSRDEKIYRALIGPKGTNGHYNSIVAALTAWQTVVLFLLKSGVHWLFGLAINLQFRIGINMYPPQVFYFAALTLATTIFGVFLSVFCRPKGSLPASYGHVQTIADIVDDWADSGCMFWGVKDHGKTGTDTRKLPLPNKRAWYGGPDYRDLRNPQQFRDTFLSLSTELDMLDPTAAPHLPPDTPDASRMPSFPSSLYRQTQYPSRTQLARNYPSNNSLNSVFSAYSGYSEHTTQSIEPLLAGYSGQRAVSG</sequence>
<keyword evidence="2" id="KW-1133">Transmembrane helix</keyword>
<feature type="transmembrane region" description="Helical" evidence="2">
    <location>
        <begin position="157"/>
        <end position="183"/>
    </location>
</feature>
<organism evidence="3 4">
    <name type="scientific">Lasiosphaeria ovina</name>
    <dbReference type="NCBI Taxonomy" id="92902"/>
    <lineage>
        <taxon>Eukaryota</taxon>
        <taxon>Fungi</taxon>
        <taxon>Dikarya</taxon>
        <taxon>Ascomycota</taxon>
        <taxon>Pezizomycotina</taxon>
        <taxon>Sordariomycetes</taxon>
        <taxon>Sordariomycetidae</taxon>
        <taxon>Sordariales</taxon>
        <taxon>Lasiosphaeriaceae</taxon>
        <taxon>Lasiosphaeria</taxon>
    </lineage>
</organism>